<dbReference type="InterPro" id="IPR013087">
    <property type="entry name" value="Znf_C2H2_type"/>
</dbReference>
<reference evidence="3" key="2">
    <citation type="submission" date="2020-05" db="EMBL/GenBank/DDBJ databases">
        <authorList>
            <person name="Kim H.-S."/>
            <person name="Proctor R.H."/>
            <person name="Brown D.W."/>
        </authorList>
    </citation>
    <scope>NUCLEOTIDE SEQUENCE</scope>
    <source>
        <strain evidence="3">NRRL 22465</strain>
    </source>
</reference>
<gene>
    <name evidence="3" type="ORF">FZEAL_2637</name>
</gene>
<evidence type="ECO:0000313" key="4">
    <source>
        <dbReference type="Proteomes" id="UP000635477"/>
    </source>
</evidence>
<feature type="compositionally biased region" description="Basic residues" evidence="1">
    <location>
        <begin position="128"/>
        <end position="140"/>
    </location>
</feature>
<organism evidence="3 4">
    <name type="scientific">Fusarium zealandicum</name>
    <dbReference type="NCBI Taxonomy" id="1053134"/>
    <lineage>
        <taxon>Eukaryota</taxon>
        <taxon>Fungi</taxon>
        <taxon>Dikarya</taxon>
        <taxon>Ascomycota</taxon>
        <taxon>Pezizomycotina</taxon>
        <taxon>Sordariomycetes</taxon>
        <taxon>Hypocreomycetidae</taxon>
        <taxon>Hypocreales</taxon>
        <taxon>Nectriaceae</taxon>
        <taxon>Fusarium</taxon>
        <taxon>Fusarium staphyleae species complex</taxon>
    </lineage>
</organism>
<dbReference type="AlphaFoldDB" id="A0A8H4XMK1"/>
<dbReference type="Proteomes" id="UP000635477">
    <property type="component" value="Unassembled WGS sequence"/>
</dbReference>
<evidence type="ECO:0000313" key="3">
    <source>
        <dbReference type="EMBL" id="KAF4981571.1"/>
    </source>
</evidence>
<feature type="compositionally biased region" description="Polar residues" evidence="1">
    <location>
        <begin position="141"/>
        <end position="151"/>
    </location>
</feature>
<dbReference type="OrthoDB" id="5424797at2759"/>
<feature type="compositionally biased region" description="Basic residues" evidence="1">
    <location>
        <begin position="152"/>
        <end position="170"/>
    </location>
</feature>
<name>A0A8H4XMK1_9HYPO</name>
<feature type="region of interest" description="Disordered" evidence="1">
    <location>
        <begin position="1"/>
        <end position="52"/>
    </location>
</feature>
<feature type="compositionally biased region" description="Polar residues" evidence="1">
    <location>
        <begin position="31"/>
        <end position="51"/>
    </location>
</feature>
<keyword evidence="4" id="KW-1185">Reference proteome</keyword>
<evidence type="ECO:0000256" key="1">
    <source>
        <dbReference type="SAM" id="MobiDB-lite"/>
    </source>
</evidence>
<sequence length="335" mass="37141">MQMPSQLTRRDSDTNNVESDDPLSRDALLKSHSQSPTKQYPRSPNASQGTAVSYDRPKFAVVLNQSPVHRDAFQEVSVQNDDFDALVISDLTSRGKPRTLFNPLARLDPSGQSTAGSSDTGSNTAARGRGRPRGSGKKHLSQVTAAASRQVRQVKPRPHPNGFPKRRGRPPKQPSPPPTTIYRRVNAPLFAFLCEWHGCKAELHNLETLRRHVYIVHGDSAECLWGKCGRREQPCEFDDDEGFREHVEETHLVPMSWHVGDGPNNAGVAATREAVPDYLKDEDGNQVTPSIRGQQEEDIVTYRNNRRKLRELLIRLDDSLPEGTGGEVGDDSGAS</sequence>
<feature type="domain" description="C2H2-type" evidence="2">
    <location>
        <begin position="194"/>
        <end position="217"/>
    </location>
</feature>
<feature type="compositionally biased region" description="Polar residues" evidence="1">
    <location>
        <begin position="110"/>
        <end position="125"/>
    </location>
</feature>
<comment type="caution">
    <text evidence="3">The sequence shown here is derived from an EMBL/GenBank/DDBJ whole genome shotgun (WGS) entry which is preliminary data.</text>
</comment>
<reference evidence="3" key="1">
    <citation type="journal article" date="2020" name="BMC Genomics">
        <title>Correction to: Identification and distribution of gene clusters required for synthesis of sphingolipid metabolism inhibitors in diverse species of the filamentous fungus Fusarium.</title>
        <authorList>
            <person name="Kim H.S."/>
            <person name="Lohmar J.M."/>
            <person name="Busman M."/>
            <person name="Brown D.W."/>
            <person name="Naumann T.A."/>
            <person name="Divon H.H."/>
            <person name="Lysoe E."/>
            <person name="Uhlig S."/>
            <person name="Proctor R.H."/>
        </authorList>
    </citation>
    <scope>NUCLEOTIDE SEQUENCE</scope>
    <source>
        <strain evidence="3">NRRL 22465</strain>
    </source>
</reference>
<accession>A0A8H4XMK1</accession>
<dbReference type="EMBL" id="JABEYC010000160">
    <property type="protein sequence ID" value="KAF4981571.1"/>
    <property type="molecule type" value="Genomic_DNA"/>
</dbReference>
<evidence type="ECO:0000259" key="2">
    <source>
        <dbReference type="PROSITE" id="PS00028"/>
    </source>
</evidence>
<proteinExistence type="predicted"/>
<feature type="region of interest" description="Disordered" evidence="1">
    <location>
        <begin position="95"/>
        <end position="182"/>
    </location>
</feature>
<dbReference type="PROSITE" id="PS00028">
    <property type="entry name" value="ZINC_FINGER_C2H2_1"/>
    <property type="match status" value="1"/>
</dbReference>
<protein>
    <recommendedName>
        <fullName evidence="2">C2H2-type domain-containing protein</fullName>
    </recommendedName>
</protein>